<dbReference type="EMBL" id="NQWI01000001">
    <property type="protein sequence ID" value="PDW05026.1"/>
    <property type="molecule type" value="Genomic_DNA"/>
</dbReference>
<evidence type="ECO:0000256" key="6">
    <source>
        <dbReference type="ARBA" id="ARBA00022741"/>
    </source>
</evidence>
<dbReference type="OrthoDB" id="9809668at2"/>
<evidence type="ECO:0000256" key="2">
    <source>
        <dbReference type="ARBA" id="ARBA00022649"/>
    </source>
</evidence>
<dbReference type="PANTHER" id="PTHR33571:SF12">
    <property type="entry name" value="BSL3053 PROTEIN"/>
    <property type="match status" value="1"/>
</dbReference>
<dbReference type="GO" id="GO:0016779">
    <property type="term" value="F:nucleotidyltransferase activity"/>
    <property type="evidence" value="ECO:0007669"/>
    <property type="project" value="UniProtKB-KW"/>
</dbReference>
<dbReference type="AlphaFoldDB" id="A0A2A6RQ15"/>
<evidence type="ECO:0000256" key="4">
    <source>
        <dbReference type="ARBA" id="ARBA00022695"/>
    </source>
</evidence>
<comment type="similarity">
    <text evidence="9">Belongs to the MntA antitoxin family.</text>
</comment>
<keyword evidence="2" id="KW-1277">Toxin-antitoxin system</keyword>
<dbReference type="Gene3D" id="3.30.460.10">
    <property type="entry name" value="Beta Polymerase, domain 2"/>
    <property type="match status" value="1"/>
</dbReference>
<evidence type="ECO:0000259" key="10">
    <source>
        <dbReference type="Pfam" id="PF01909"/>
    </source>
</evidence>
<dbReference type="PANTHER" id="PTHR33571">
    <property type="entry name" value="SSL8005 PROTEIN"/>
    <property type="match status" value="1"/>
</dbReference>
<keyword evidence="4" id="KW-0548">Nucleotidyltransferase</keyword>
<keyword evidence="3" id="KW-0808">Transferase</keyword>
<comment type="cofactor">
    <cofactor evidence="1">
        <name>Mg(2+)</name>
        <dbReference type="ChEBI" id="CHEBI:18420"/>
    </cofactor>
</comment>
<evidence type="ECO:0000256" key="5">
    <source>
        <dbReference type="ARBA" id="ARBA00022723"/>
    </source>
</evidence>
<evidence type="ECO:0000313" key="12">
    <source>
        <dbReference type="Proteomes" id="UP000220527"/>
    </source>
</evidence>
<evidence type="ECO:0000256" key="8">
    <source>
        <dbReference type="ARBA" id="ARBA00022842"/>
    </source>
</evidence>
<keyword evidence="8" id="KW-0460">Magnesium</keyword>
<dbReference type="InterPro" id="IPR002934">
    <property type="entry name" value="Polymerase_NTP_transf_dom"/>
</dbReference>
<accession>A0A2A6RQ15</accession>
<sequence length="103" mass="11508">MEPEVMLMGEQDILYPHRDAITQIAGRHGVTRIRVFGSVVRGEATPTSDIDLLVETGPETSAWFPAGLILDLEQLLGRRVDIVTERALHPAIRERVLQEARPL</sequence>
<evidence type="ECO:0000313" key="11">
    <source>
        <dbReference type="EMBL" id="PDW05026.1"/>
    </source>
</evidence>
<evidence type="ECO:0000256" key="3">
    <source>
        <dbReference type="ARBA" id="ARBA00022679"/>
    </source>
</evidence>
<dbReference type="GO" id="GO:0046872">
    <property type="term" value="F:metal ion binding"/>
    <property type="evidence" value="ECO:0007669"/>
    <property type="project" value="UniProtKB-KW"/>
</dbReference>
<protein>
    <submittedName>
        <fullName evidence="11">DNA polymerase subunit beta</fullName>
    </submittedName>
</protein>
<keyword evidence="7" id="KW-0067">ATP-binding</keyword>
<evidence type="ECO:0000256" key="7">
    <source>
        <dbReference type="ARBA" id="ARBA00022840"/>
    </source>
</evidence>
<proteinExistence type="inferred from homology"/>
<dbReference type="InterPro" id="IPR052038">
    <property type="entry name" value="Type-VII_TA_antitoxin"/>
</dbReference>
<keyword evidence="12" id="KW-1185">Reference proteome</keyword>
<organism evidence="11 12">
    <name type="scientific">Candidatus Viridilinea mediisalina</name>
    <dbReference type="NCBI Taxonomy" id="2024553"/>
    <lineage>
        <taxon>Bacteria</taxon>
        <taxon>Bacillati</taxon>
        <taxon>Chloroflexota</taxon>
        <taxon>Chloroflexia</taxon>
        <taxon>Chloroflexales</taxon>
        <taxon>Chloroflexineae</taxon>
        <taxon>Oscillochloridaceae</taxon>
        <taxon>Candidatus Viridilinea</taxon>
    </lineage>
</organism>
<dbReference type="Pfam" id="PF01909">
    <property type="entry name" value="NTP_transf_2"/>
    <property type="match status" value="1"/>
</dbReference>
<dbReference type="Proteomes" id="UP000220527">
    <property type="component" value="Unassembled WGS sequence"/>
</dbReference>
<reference evidence="12" key="1">
    <citation type="submission" date="2017-08" db="EMBL/GenBank/DDBJ databases">
        <authorList>
            <person name="Grouzdev D.S."/>
            <person name="Gaisin V.A."/>
            <person name="Rysina M.S."/>
            <person name="Gorlenko V.M."/>
        </authorList>
    </citation>
    <scope>NUCLEOTIDE SEQUENCE [LARGE SCALE GENOMIC DNA]</scope>
    <source>
        <strain evidence="12">Kir15-3F</strain>
    </source>
</reference>
<keyword evidence="5" id="KW-0479">Metal-binding</keyword>
<dbReference type="GO" id="GO:0005524">
    <property type="term" value="F:ATP binding"/>
    <property type="evidence" value="ECO:0007669"/>
    <property type="project" value="UniProtKB-KW"/>
</dbReference>
<dbReference type="CDD" id="cd05403">
    <property type="entry name" value="NT_KNTase_like"/>
    <property type="match status" value="1"/>
</dbReference>
<comment type="caution">
    <text evidence="11">The sequence shown here is derived from an EMBL/GenBank/DDBJ whole genome shotgun (WGS) entry which is preliminary data.</text>
</comment>
<feature type="domain" description="Polymerase nucleotidyl transferase" evidence="10">
    <location>
        <begin position="27"/>
        <end position="101"/>
    </location>
</feature>
<dbReference type="InterPro" id="IPR043519">
    <property type="entry name" value="NT_sf"/>
</dbReference>
<gene>
    <name evidence="11" type="ORF">CJ255_00095</name>
</gene>
<name>A0A2A6RQ15_9CHLR</name>
<keyword evidence="6" id="KW-0547">Nucleotide-binding</keyword>
<evidence type="ECO:0000256" key="9">
    <source>
        <dbReference type="ARBA" id="ARBA00038276"/>
    </source>
</evidence>
<dbReference type="SUPFAM" id="SSF81301">
    <property type="entry name" value="Nucleotidyltransferase"/>
    <property type="match status" value="1"/>
</dbReference>
<evidence type="ECO:0000256" key="1">
    <source>
        <dbReference type="ARBA" id="ARBA00001946"/>
    </source>
</evidence>